<gene>
    <name evidence="2" type="ORF">PIB30_093938</name>
</gene>
<organism evidence="2 3">
    <name type="scientific">Stylosanthes scabra</name>
    <dbReference type="NCBI Taxonomy" id="79078"/>
    <lineage>
        <taxon>Eukaryota</taxon>
        <taxon>Viridiplantae</taxon>
        <taxon>Streptophyta</taxon>
        <taxon>Embryophyta</taxon>
        <taxon>Tracheophyta</taxon>
        <taxon>Spermatophyta</taxon>
        <taxon>Magnoliopsida</taxon>
        <taxon>eudicotyledons</taxon>
        <taxon>Gunneridae</taxon>
        <taxon>Pentapetalae</taxon>
        <taxon>rosids</taxon>
        <taxon>fabids</taxon>
        <taxon>Fabales</taxon>
        <taxon>Fabaceae</taxon>
        <taxon>Papilionoideae</taxon>
        <taxon>50 kb inversion clade</taxon>
        <taxon>dalbergioids sensu lato</taxon>
        <taxon>Dalbergieae</taxon>
        <taxon>Pterocarpus clade</taxon>
        <taxon>Stylosanthes</taxon>
    </lineage>
</organism>
<dbReference type="EMBL" id="JASCZI010002038">
    <property type="protein sequence ID" value="MED6115773.1"/>
    <property type="molecule type" value="Genomic_DNA"/>
</dbReference>
<evidence type="ECO:0000313" key="3">
    <source>
        <dbReference type="Proteomes" id="UP001341840"/>
    </source>
</evidence>
<sequence length="237" mass="27921">MAALLRKKKGKAVATTSEAPRFNTLYHESHYNRFFAAREVLLELRIQIDDDVLSPITGQINLRKWQRLTKPLQVVGYSLVREFYANAWRPEEEKKRPLRLEEWRSISPLSQFIEKANNNLRLDEVLACLCVEGAQWVRHPDGRPYFLRRIDLQPMARGWYDFVCRSIMTTTNRSEVTVEWAVLIHAIIIGEDIQFDEIIAEQMYKFVNKTNIRPSYLSQVSSHYCVKKQKHQSREIP</sequence>
<evidence type="ECO:0000259" key="1">
    <source>
        <dbReference type="Pfam" id="PF20167"/>
    </source>
</evidence>
<dbReference type="InterPro" id="IPR046796">
    <property type="entry name" value="Transposase_32_dom"/>
</dbReference>
<name>A0ABU6QVG9_9FABA</name>
<evidence type="ECO:0000313" key="2">
    <source>
        <dbReference type="EMBL" id="MED6115773.1"/>
    </source>
</evidence>
<reference evidence="2 3" key="1">
    <citation type="journal article" date="2023" name="Plants (Basel)">
        <title>Bridging the Gap: Combining Genomics and Transcriptomics Approaches to Understand Stylosanthes scabra, an Orphan Legume from the Brazilian Caatinga.</title>
        <authorList>
            <person name="Ferreira-Neto J.R.C."/>
            <person name="da Silva M.D."/>
            <person name="Binneck E."/>
            <person name="de Melo N.F."/>
            <person name="da Silva R.H."/>
            <person name="de Melo A.L.T.M."/>
            <person name="Pandolfi V."/>
            <person name="Bustamante F.O."/>
            <person name="Brasileiro-Vidal A.C."/>
            <person name="Benko-Iseppon A.M."/>
        </authorList>
    </citation>
    <scope>NUCLEOTIDE SEQUENCE [LARGE SCALE GENOMIC DNA]</scope>
    <source>
        <tissue evidence="2">Leaves</tissue>
    </source>
</reference>
<proteinExistence type="predicted"/>
<dbReference type="Pfam" id="PF20167">
    <property type="entry name" value="Transposase_32"/>
    <property type="match status" value="1"/>
</dbReference>
<keyword evidence="3" id="KW-1185">Reference proteome</keyword>
<protein>
    <recommendedName>
        <fullName evidence="1">Putative plant transposon protein domain-containing protein</fullName>
    </recommendedName>
</protein>
<feature type="domain" description="Putative plant transposon protein" evidence="1">
    <location>
        <begin position="63"/>
        <end position="214"/>
    </location>
</feature>
<dbReference type="Proteomes" id="UP001341840">
    <property type="component" value="Unassembled WGS sequence"/>
</dbReference>
<accession>A0ABU6QVG9</accession>
<comment type="caution">
    <text evidence="2">The sequence shown here is derived from an EMBL/GenBank/DDBJ whole genome shotgun (WGS) entry which is preliminary data.</text>
</comment>